<dbReference type="Gene3D" id="1.10.630.10">
    <property type="entry name" value="Cytochrome P450"/>
    <property type="match status" value="1"/>
</dbReference>
<accession>Q0CIN0</accession>
<dbReference type="Proteomes" id="UP000007963">
    <property type="component" value="Unassembled WGS sequence"/>
</dbReference>
<evidence type="ECO:0000256" key="7">
    <source>
        <dbReference type="PIRSR" id="PIRSR602401-1"/>
    </source>
</evidence>
<feature type="binding site" description="axial binding residue" evidence="7">
    <location>
        <position position="472"/>
    </location>
    <ligand>
        <name>heme</name>
        <dbReference type="ChEBI" id="CHEBI:30413"/>
    </ligand>
    <ligandPart>
        <name>Fe</name>
        <dbReference type="ChEBI" id="CHEBI:18248"/>
    </ligandPart>
</feature>
<dbReference type="PANTHER" id="PTHR24305">
    <property type="entry name" value="CYTOCHROME P450"/>
    <property type="match status" value="1"/>
</dbReference>
<dbReference type="GeneID" id="4322418"/>
<evidence type="ECO:0000256" key="2">
    <source>
        <dbReference type="ARBA" id="ARBA00010617"/>
    </source>
</evidence>
<dbReference type="PRINTS" id="PR00385">
    <property type="entry name" value="P450"/>
</dbReference>
<evidence type="ECO:0000313" key="11">
    <source>
        <dbReference type="Proteomes" id="UP000007963"/>
    </source>
</evidence>
<keyword evidence="9" id="KW-0472">Membrane</keyword>
<name>Q0CIN0_ASPTN</name>
<gene>
    <name evidence="10" type="ORF">ATEG_06454</name>
</gene>
<comment type="similarity">
    <text evidence="2 8">Belongs to the cytochrome P450 family.</text>
</comment>
<keyword evidence="5 7" id="KW-0408">Iron</keyword>
<organism evidence="10 11">
    <name type="scientific">Aspergillus terreus (strain NIH 2624 / FGSC A1156)</name>
    <dbReference type="NCBI Taxonomy" id="341663"/>
    <lineage>
        <taxon>Eukaryota</taxon>
        <taxon>Fungi</taxon>
        <taxon>Dikarya</taxon>
        <taxon>Ascomycota</taxon>
        <taxon>Pezizomycotina</taxon>
        <taxon>Eurotiomycetes</taxon>
        <taxon>Eurotiomycetidae</taxon>
        <taxon>Eurotiales</taxon>
        <taxon>Aspergillaceae</taxon>
        <taxon>Aspergillus</taxon>
        <taxon>Aspergillus subgen. Circumdati</taxon>
    </lineage>
</organism>
<dbReference type="Pfam" id="PF00067">
    <property type="entry name" value="p450"/>
    <property type="match status" value="1"/>
</dbReference>
<dbReference type="OMA" id="MHPGVAM"/>
<reference evidence="11" key="1">
    <citation type="submission" date="2005-09" db="EMBL/GenBank/DDBJ databases">
        <title>Annotation of the Aspergillus terreus NIH2624 genome.</title>
        <authorList>
            <person name="Birren B.W."/>
            <person name="Lander E.S."/>
            <person name="Galagan J.E."/>
            <person name="Nusbaum C."/>
            <person name="Devon K."/>
            <person name="Henn M."/>
            <person name="Ma L.-J."/>
            <person name="Jaffe D.B."/>
            <person name="Butler J."/>
            <person name="Alvarez P."/>
            <person name="Gnerre S."/>
            <person name="Grabherr M."/>
            <person name="Kleber M."/>
            <person name="Mauceli E.W."/>
            <person name="Brockman W."/>
            <person name="Rounsley S."/>
            <person name="Young S.K."/>
            <person name="LaButti K."/>
            <person name="Pushparaj V."/>
            <person name="DeCaprio D."/>
            <person name="Crawford M."/>
            <person name="Koehrsen M."/>
            <person name="Engels R."/>
            <person name="Montgomery P."/>
            <person name="Pearson M."/>
            <person name="Howarth C."/>
            <person name="Larson L."/>
            <person name="Luoma S."/>
            <person name="White J."/>
            <person name="Alvarado L."/>
            <person name="Kodira C.D."/>
            <person name="Zeng Q."/>
            <person name="Oleary S."/>
            <person name="Yandava C."/>
            <person name="Denning D.W."/>
            <person name="Nierman W.C."/>
            <person name="Milne T."/>
            <person name="Madden K."/>
        </authorList>
    </citation>
    <scope>NUCLEOTIDE SEQUENCE [LARGE SCALE GENOMIC DNA]</scope>
    <source>
        <strain evidence="11">NIH 2624 / FGSC A1156</strain>
    </source>
</reference>
<dbReference type="RefSeq" id="XP_001215632.1">
    <property type="nucleotide sequence ID" value="XM_001215632.1"/>
</dbReference>
<evidence type="ECO:0000256" key="6">
    <source>
        <dbReference type="ARBA" id="ARBA00023033"/>
    </source>
</evidence>
<keyword evidence="4 8" id="KW-0560">Oxidoreductase</keyword>
<keyword evidence="3 7" id="KW-0479">Metal-binding</keyword>
<dbReference type="STRING" id="341663.Q0CIN0"/>
<dbReference type="GO" id="GO:0005506">
    <property type="term" value="F:iron ion binding"/>
    <property type="evidence" value="ECO:0007669"/>
    <property type="project" value="InterPro"/>
</dbReference>
<dbReference type="PROSITE" id="PS00086">
    <property type="entry name" value="CYTOCHROME_P450"/>
    <property type="match status" value="1"/>
</dbReference>
<evidence type="ECO:0000256" key="5">
    <source>
        <dbReference type="ARBA" id="ARBA00023004"/>
    </source>
</evidence>
<evidence type="ECO:0000313" key="10">
    <source>
        <dbReference type="EMBL" id="EAU32998.1"/>
    </source>
</evidence>
<dbReference type="InterPro" id="IPR001128">
    <property type="entry name" value="Cyt_P450"/>
</dbReference>
<evidence type="ECO:0000256" key="8">
    <source>
        <dbReference type="RuleBase" id="RU000461"/>
    </source>
</evidence>
<dbReference type="SUPFAM" id="SSF48264">
    <property type="entry name" value="Cytochrome P450"/>
    <property type="match status" value="1"/>
</dbReference>
<keyword evidence="9" id="KW-0812">Transmembrane</keyword>
<evidence type="ECO:0000256" key="9">
    <source>
        <dbReference type="SAM" id="Phobius"/>
    </source>
</evidence>
<evidence type="ECO:0000256" key="4">
    <source>
        <dbReference type="ARBA" id="ARBA00023002"/>
    </source>
</evidence>
<dbReference type="eggNOG" id="KOG0158">
    <property type="taxonomic scope" value="Eukaryota"/>
</dbReference>
<dbReference type="OrthoDB" id="3934656at2759"/>
<dbReference type="InterPro" id="IPR050121">
    <property type="entry name" value="Cytochrome_P450_monoxygenase"/>
</dbReference>
<dbReference type="GO" id="GO:0020037">
    <property type="term" value="F:heme binding"/>
    <property type="evidence" value="ECO:0007669"/>
    <property type="project" value="InterPro"/>
</dbReference>
<sequence length="526" mass="60031">MTQQIYMDSIMNWCFHMGSLIAWACVFAVPIWYLTAYLISPLRQFPGPVLAGWTNLWRMYHVRKGNIHVVVHNLHKKYGPVVRIAPGVLDLDLPDLVRTIYNAKGDFRKTEFYHVSSTKTNGKIIYNLFSERSPEQHLRQKRPIAKYYAMTEVLTLEPHVNEMIQCLCQRLEEEFVAKPKSGSVCDLSEWMRYYTWDVVGKATFSNPFGYLQKGCDFDNTISIADQAMDYFALVAQLPVLDYVLDKNPVYRIGPPSFGNITAISIQQLMSRLQRREAGTSQGASQDFLDRFIDAAAHDSDTIDHGQIISWLMINMIAGADTTASTLNAVLYYSLKHPAVWARLQQEIAMQEVEQDATACVLPFKSAHDVSYLEAVIREAMRMLPSVAMTLERYVPEGGLVLPDGRRIPGGCAVGMNPYILARNSSVWGECPDEFRPERWLRDTAHESEAEYQERLQRMNNTDLVFGGGSRVCLGKNFALVQIYKVLATLVSRYDIELASPDREWSTYNSFFIRQSGLYVRMSRRSK</sequence>
<feature type="transmembrane region" description="Helical" evidence="9">
    <location>
        <begin position="20"/>
        <end position="39"/>
    </location>
</feature>
<dbReference type="InterPro" id="IPR002401">
    <property type="entry name" value="Cyt_P450_E_grp-I"/>
</dbReference>
<dbReference type="GO" id="GO:0016705">
    <property type="term" value="F:oxidoreductase activity, acting on paired donors, with incorporation or reduction of molecular oxygen"/>
    <property type="evidence" value="ECO:0007669"/>
    <property type="project" value="InterPro"/>
</dbReference>
<keyword evidence="9" id="KW-1133">Transmembrane helix</keyword>
<dbReference type="VEuPathDB" id="FungiDB:ATEG_06454"/>
<comment type="cofactor">
    <cofactor evidence="1 7">
        <name>heme</name>
        <dbReference type="ChEBI" id="CHEBI:30413"/>
    </cofactor>
</comment>
<evidence type="ECO:0000256" key="1">
    <source>
        <dbReference type="ARBA" id="ARBA00001971"/>
    </source>
</evidence>
<dbReference type="PANTHER" id="PTHR24305:SF232">
    <property type="entry name" value="P450, PUTATIVE (EUROFUNG)-RELATED"/>
    <property type="match status" value="1"/>
</dbReference>
<dbReference type="GO" id="GO:0004497">
    <property type="term" value="F:monooxygenase activity"/>
    <property type="evidence" value="ECO:0007669"/>
    <property type="project" value="UniProtKB-KW"/>
</dbReference>
<dbReference type="AlphaFoldDB" id="Q0CIN0"/>
<evidence type="ECO:0008006" key="12">
    <source>
        <dbReference type="Google" id="ProtNLM"/>
    </source>
</evidence>
<dbReference type="EMBL" id="CH476602">
    <property type="protein sequence ID" value="EAU32998.1"/>
    <property type="molecule type" value="Genomic_DNA"/>
</dbReference>
<dbReference type="PRINTS" id="PR00463">
    <property type="entry name" value="EP450I"/>
</dbReference>
<keyword evidence="6 8" id="KW-0503">Monooxygenase</keyword>
<protein>
    <recommendedName>
        <fullName evidence="12">Cytochrome P450</fullName>
    </recommendedName>
</protein>
<dbReference type="HOGENOM" id="CLU_001570_14_0_1"/>
<dbReference type="InterPro" id="IPR017972">
    <property type="entry name" value="Cyt_P450_CS"/>
</dbReference>
<keyword evidence="7 8" id="KW-0349">Heme</keyword>
<proteinExistence type="inferred from homology"/>
<evidence type="ECO:0000256" key="3">
    <source>
        <dbReference type="ARBA" id="ARBA00022723"/>
    </source>
</evidence>
<dbReference type="CDD" id="cd11060">
    <property type="entry name" value="CYP57A1-like"/>
    <property type="match status" value="1"/>
</dbReference>
<dbReference type="InterPro" id="IPR036396">
    <property type="entry name" value="Cyt_P450_sf"/>
</dbReference>